<dbReference type="Gene3D" id="2.170.8.10">
    <property type="entry name" value="Phosphoenolpyruvate Carboxykinase, domain 2"/>
    <property type="match status" value="1"/>
</dbReference>
<gene>
    <name evidence="10" type="primary">pckA</name>
    <name evidence="11" type="ORF">SOO65_08065</name>
</gene>
<dbReference type="RefSeq" id="WP_321399172.1">
    <property type="nucleotide sequence ID" value="NZ_CP139487.1"/>
</dbReference>
<reference evidence="11 12" key="1">
    <citation type="submission" date="2023-11" db="EMBL/GenBank/DDBJ databases">
        <title>Peredibacter starrii A3.12.</title>
        <authorList>
            <person name="Mitchell R.J."/>
        </authorList>
    </citation>
    <scope>NUCLEOTIDE SEQUENCE [LARGE SCALE GENOMIC DNA]</scope>
    <source>
        <strain evidence="11 12">A3.12</strain>
    </source>
</reference>
<feature type="binding site" evidence="10">
    <location>
        <position position="191"/>
    </location>
    <ligand>
        <name>substrate</name>
    </ligand>
</feature>
<evidence type="ECO:0000256" key="5">
    <source>
        <dbReference type="ARBA" id="ARBA00022741"/>
    </source>
</evidence>
<dbReference type="GO" id="GO:0005829">
    <property type="term" value="C:cytosol"/>
    <property type="evidence" value="ECO:0007669"/>
    <property type="project" value="TreeGrafter"/>
</dbReference>
<feature type="binding site" evidence="10">
    <location>
        <position position="191"/>
    </location>
    <ligand>
        <name>ATP</name>
        <dbReference type="ChEBI" id="CHEBI:30616"/>
    </ligand>
</feature>
<evidence type="ECO:0000256" key="3">
    <source>
        <dbReference type="ARBA" id="ARBA00012363"/>
    </source>
</evidence>
<dbReference type="GO" id="GO:0005524">
    <property type="term" value="F:ATP binding"/>
    <property type="evidence" value="ECO:0007669"/>
    <property type="project" value="UniProtKB-UniRule"/>
</dbReference>
<dbReference type="Gene3D" id="3.40.449.10">
    <property type="entry name" value="Phosphoenolpyruvate Carboxykinase, domain 1"/>
    <property type="match status" value="1"/>
</dbReference>
<comment type="caution">
    <text evidence="10">Lacks conserved residue(s) required for the propagation of feature annotation.</text>
</comment>
<keyword evidence="12" id="KW-1185">Reference proteome</keyword>
<dbReference type="InterPro" id="IPR013035">
    <property type="entry name" value="PEP_carboxykinase_C"/>
</dbReference>
<comment type="catalytic activity">
    <reaction evidence="9 10">
        <text>oxaloacetate + ATP = phosphoenolpyruvate + ADP + CO2</text>
        <dbReference type="Rhea" id="RHEA:18617"/>
        <dbReference type="ChEBI" id="CHEBI:16452"/>
        <dbReference type="ChEBI" id="CHEBI:16526"/>
        <dbReference type="ChEBI" id="CHEBI:30616"/>
        <dbReference type="ChEBI" id="CHEBI:58702"/>
        <dbReference type="ChEBI" id="CHEBI:456216"/>
        <dbReference type="EC" id="4.1.1.49"/>
    </reaction>
</comment>
<name>A0AAX4HUS3_9BACT</name>
<sequence>MISWWNECVSDKVNCIQNLDMDALVKEALKNKEGILSADGALVVQTGSFTGRAADDKYVVRDNYSDSRIHWEGVKAMKPDAFEKLKTEFIRDFNREPRSLYMMERSVGADENYSLGVRLMTTHATHALFARHMFRDSIKNPEMGFFTIFHNPNIVLDPKTFGLRSPTVIAINFERGEILIGGTAYAGEVKKAIFSVMNVLLPDRGVLPMHAGSNIDENNKVTVFFGLSGTGKTTLSTDEGKYLIGDDEHGISPAGIFNIEGGCYAKTYNLTEKGEPQVYHAVNSYGAILENVVLDENKRPKFDDKSITENGRGSYPLTFISDASETGLGPFPSNIFFLSADAMGVLPAIAKLDSEQAMYYFLSGYTAKLAGTEVGLAGIKAAFSHCFGAPFMMRHPQHYAELLKKYLESHKVNVWLVNTGWYAGPYGEGTRYDLSITRSIIRGIQKGLPDNTRFSREAVFGLSIPESIPGVESKFLNARALWSDGRKYDVMAQNLKQLFSDNYKKISPETSTIEYQI</sequence>
<dbReference type="InterPro" id="IPR008210">
    <property type="entry name" value="PEP_carboxykinase_N"/>
</dbReference>
<dbReference type="HAMAP" id="MF_00453">
    <property type="entry name" value="PEPCK_ATP"/>
    <property type="match status" value="1"/>
</dbReference>
<dbReference type="SUPFAM" id="SSF68923">
    <property type="entry name" value="PEP carboxykinase N-terminal domain"/>
    <property type="match status" value="1"/>
</dbReference>
<keyword evidence="8 10" id="KW-0456">Lyase</keyword>
<comment type="similarity">
    <text evidence="2 10">Belongs to the phosphoenolpyruvate carboxykinase (ATP) family.</text>
</comment>
<comment type="subcellular location">
    <subcellularLocation>
        <location evidence="10">Cytoplasm</location>
    </subcellularLocation>
</comment>
<feature type="binding site" evidence="10">
    <location>
        <position position="185"/>
    </location>
    <ligand>
        <name>substrate</name>
    </ligand>
</feature>
<evidence type="ECO:0000313" key="12">
    <source>
        <dbReference type="Proteomes" id="UP001324634"/>
    </source>
</evidence>
<dbReference type="GO" id="GO:0046872">
    <property type="term" value="F:metal ion binding"/>
    <property type="evidence" value="ECO:0007669"/>
    <property type="project" value="UniProtKB-KW"/>
</dbReference>
<dbReference type="Gene3D" id="3.90.228.20">
    <property type="match status" value="1"/>
</dbReference>
<dbReference type="GO" id="GO:0004612">
    <property type="term" value="F:phosphoenolpyruvate carboxykinase (ATP) activity"/>
    <property type="evidence" value="ECO:0007669"/>
    <property type="project" value="UniProtKB-UniRule"/>
</dbReference>
<keyword evidence="7 10" id="KW-0067">ATP-binding</keyword>
<evidence type="ECO:0000256" key="4">
    <source>
        <dbReference type="ARBA" id="ARBA00022432"/>
    </source>
</evidence>
<dbReference type="Proteomes" id="UP001324634">
    <property type="component" value="Chromosome"/>
</dbReference>
<keyword evidence="4 10" id="KW-0312">Gluconeogenesis</keyword>
<evidence type="ECO:0000256" key="1">
    <source>
        <dbReference type="ARBA" id="ARBA00004742"/>
    </source>
</evidence>
<dbReference type="EC" id="4.1.1.49" evidence="3 10"/>
<feature type="binding site" evidence="10">
    <location>
        <position position="52"/>
    </location>
    <ligand>
        <name>substrate</name>
    </ligand>
</feature>
<dbReference type="NCBIfam" id="NF006821">
    <property type="entry name" value="PRK09344.1-3"/>
    <property type="match status" value="1"/>
</dbReference>
<comment type="pathway">
    <text evidence="1 10">Carbohydrate biosynthesis; gluconeogenesis.</text>
</comment>
<feature type="binding site" evidence="10">
    <location>
        <position position="210"/>
    </location>
    <ligand>
        <name>ATP</name>
        <dbReference type="ChEBI" id="CHEBI:30616"/>
    </ligand>
</feature>
<feature type="binding site" evidence="10">
    <location>
        <position position="247"/>
    </location>
    <ligand>
        <name>Mn(2+)</name>
        <dbReference type="ChEBI" id="CHEBI:29035"/>
    </ligand>
</feature>
<evidence type="ECO:0000256" key="9">
    <source>
        <dbReference type="ARBA" id="ARBA00047371"/>
    </source>
</evidence>
<dbReference type="PIRSF" id="PIRSF006294">
    <property type="entry name" value="PEP_crbxkin"/>
    <property type="match status" value="1"/>
</dbReference>
<evidence type="ECO:0000256" key="10">
    <source>
        <dbReference type="HAMAP-Rule" id="MF_00453"/>
    </source>
</evidence>
<keyword evidence="10" id="KW-0963">Cytoplasm</keyword>
<evidence type="ECO:0000256" key="2">
    <source>
        <dbReference type="ARBA" id="ARBA00006052"/>
    </source>
</evidence>
<dbReference type="Pfam" id="PF01293">
    <property type="entry name" value="PEPCK_ATP"/>
    <property type="match status" value="1"/>
</dbReference>
<feature type="binding site" evidence="10">
    <location>
        <begin position="226"/>
        <end position="234"/>
    </location>
    <ligand>
        <name>ATP</name>
        <dbReference type="ChEBI" id="CHEBI:30616"/>
    </ligand>
</feature>
<feature type="binding site" evidence="10">
    <location>
        <position position="275"/>
    </location>
    <ligand>
        <name>ATP</name>
        <dbReference type="ChEBI" id="CHEBI:30616"/>
    </ligand>
</feature>
<dbReference type="GO" id="GO:0006094">
    <property type="term" value="P:gluconeogenesis"/>
    <property type="evidence" value="ECO:0007669"/>
    <property type="project" value="UniProtKB-UniRule"/>
</dbReference>
<dbReference type="InterPro" id="IPR001272">
    <property type="entry name" value="PEP_carboxykinase_ATP"/>
</dbReference>
<proteinExistence type="inferred from homology"/>
<feature type="binding site" evidence="10">
    <location>
        <position position="210"/>
    </location>
    <ligand>
        <name>Mn(2+)</name>
        <dbReference type="ChEBI" id="CHEBI:29035"/>
    </ligand>
</feature>
<dbReference type="PANTHER" id="PTHR30031:SF0">
    <property type="entry name" value="PHOSPHOENOLPYRUVATE CARBOXYKINASE (ATP)"/>
    <property type="match status" value="1"/>
</dbReference>
<evidence type="ECO:0000256" key="7">
    <source>
        <dbReference type="ARBA" id="ARBA00022840"/>
    </source>
</evidence>
<keyword evidence="6 10" id="KW-0210">Decarboxylase</keyword>
<feature type="binding site" evidence="10">
    <location>
        <position position="191"/>
    </location>
    <ligand>
        <name>Mn(2+)</name>
        <dbReference type="ChEBI" id="CHEBI:29035"/>
    </ligand>
</feature>
<dbReference type="PANTHER" id="PTHR30031">
    <property type="entry name" value="PHOSPHOENOLPYRUVATE CARBOXYKINASE ATP"/>
    <property type="match status" value="1"/>
</dbReference>
<comment type="cofactor">
    <cofactor evidence="10">
        <name>Mn(2+)</name>
        <dbReference type="ChEBI" id="CHEBI:29035"/>
    </cofactor>
    <text evidence="10">Binds 1 Mn(2+) ion per subunit.</text>
</comment>
<comment type="function">
    <text evidence="10">Involved in the gluconeogenesis. Catalyzes the conversion of oxaloacetate (OAA) to phosphoenolpyruvate (PEP) through direct phosphoryl transfer between the nucleoside triphosphate and OAA.</text>
</comment>
<feature type="binding site" evidence="10">
    <location>
        <position position="312"/>
    </location>
    <ligand>
        <name>substrate</name>
    </ligand>
</feature>
<evidence type="ECO:0000313" key="11">
    <source>
        <dbReference type="EMBL" id="WPU66699.1"/>
    </source>
</evidence>
<feature type="binding site" evidence="10">
    <location>
        <position position="437"/>
    </location>
    <ligand>
        <name>ATP</name>
        <dbReference type="ChEBI" id="CHEBI:30616"/>
    </ligand>
</feature>
<dbReference type="SUPFAM" id="SSF53795">
    <property type="entry name" value="PEP carboxykinase-like"/>
    <property type="match status" value="1"/>
</dbReference>
<accession>A0AAX4HUS3</accession>
<evidence type="ECO:0000256" key="6">
    <source>
        <dbReference type="ARBA" id="ARBA00022793"/>
    </source>
</evidence>
<keyword evidence="10" id="KW-0464">Manganese</keyword>
<dbReference type="EMBL" id="CP139487">
    <property type="protein sequence ID" value="WPU66699.1"/>
    <property type="molecule type" value="Genomic_DNA"/>
</dbReference>
<keyword evidence="10" id="KW-0479">Metal-binding</keyword>
<dbReference type="AlphaFoldDB" id="A0AAX4HUS3"/>
<dbReference type="KEGG" id="psti:SOO65_08065"/>
<organism evidence="11 12">
    <name type="scientific">Peredibacter starrii</name>
    <dbReference type="NCBI Taxonomy" id="28202"/>
    <lineage>
        <taxon>Bacteria</taxon>
        <taxon>Pseudomonadati</taxon>
        <taxon>Bdellovibrionota</taxon>
        <taxon>Bacteriovoracia</taxon>
        <taxon>Bacteriovoracales</taxon>
        <taxon>Bacteriovoracaceae</taxon>
        <taxon>Peredibacter</taxon>
    </lineage>
</organism>
<evidence type="ECO:0000256" key="8">
    <source>
        <dbReference type="ARBA" id="ARBA00023239"/>
    </source>
</evidence>
<protein>
    <recommendedName>
        <fullName evidence="3 10">Phosphoenolpyruvate carboxykinase (ATP)</fullName>
        <shortName evidence="10">PCK</shortName>
        <shortName evidence="10">PEP carboxykinase</shortName>
        <shortName evidence="10">PEPCK</shortName>
        <ecNumber evidence="3 10">4.1.1.49</ecNumber>
    </recommendedName>
</protein>
<feature type="binding site" evidence="10">
    <location>
        <position position="312"/>
    </location>
    <ligand>
        <name>ATP</name>
        <dbReference type="ChEBI" id="CHEBI:30616"/>
    </ligand>
</feature>
<keyword evidence="5 10" id="KW-0547">Nucleotide-binding</keyword>